<dbReference type="AlphaFoldDB" id="A0A1A9VT70"/>
<proteinExistence type="predicted"/>
<dbReference type="EnsemblMetazoa" id="GAUT046716-RA">
    <property type="protein sequence ID" value="GAUT046716-PA"/>
    <property type="gene ID" value="GAUT046716"/>
</dbReference>
<reference evidence="1" key="1">
    <citation type="submission" date="2020-05" db="UniProtKB">
        <authorList>
            <consortium name="EnsemblMetazoa"/>
        </authorList>
    </citation>
    <scope>IDENTIFICATION</scope>
    <source>
        <strain evidence="1">TTRI</strain>
    </source>
</reference>
<organism evidence="1 2">
    <name type="scientific">Glossina austeni</name>
    <name type="common">Savannah tsetse fly</name>
    <dbReference type="NCBI Taxonomy" id="7395"/>
    <lineage>
        <taxon>Eukaryota</taxon>
        <taxon>Metazoa</taxon>
        <taxon>Ecdysozoa</taxon>
        <taxon>Arthropoda</taxon>
        <taxon>Hexapoda</taxon>
        <taxon>Insecta</taxon>
        <taxon>Pterygota</taxon>
        <taxon>Neoptera</taxon>
        <taxon>Endopterygota</taxon>
        <taxon>Diptera</taxon>
        <taxon>Brachycera</taxon>
        <taxon>Muscomorpha</taxon>
        <taxon>Hippoboscoidea</taxon>
        <taxon>Glossinidae</taxon>
        <taxon>Glossina</taxon>
    </lineage>
</organism>
<evidence type="ECO:0000313" key="2">
    <source>
        <dbReference type="Proteomes" id="UP000078200"/>
    </source>
</evidence>
<keyword evidence="2" id="KW-1185">Reference proteome</keyword>
<accession>A0A1A9VT70</accession>
<protein>
    <submittedName>
        <fullName evidence="1">Uncharacterized protein</fullName>
    </submittedName>
</protein>
<name>A0A1A9VT70_GLOAU</name>
<sequence>MAKIEKDAHLQKAKQARSHMAANLMAASENIFLFSFDLEEALPFPKLTKSITYYKQNLYVYYFGYHDFNKNISHMFIWPETERSRGSQEIFSCLVKLKNLIEQIYSIDPCFGCMQRVRCSEPQQIPAQLTTAQTKGCLNMHQYVYGFDFRLNFVTSKDVIKLEKNTAYVVEEAYHFPGSNYTINCKCLVCWERCEVTVTFSSTVSFMSSHTKSSAFY</sequence>
<dbReference type="Proteomes" id="UP000078200">
    <property type="component" value="Unassembled WGS sequence"/>
</dbReference>
<dbReference type="VEuPathDB" id="VectorBase:GAUT046716"/>
<evidence type="ECO:0000313" key="1">
    <source>
        <dbReference type="EnsemblMetazoa" id="GAUT046716-PA"/>
    </source>
</evidence>